<proteinExistence type="predicted"/>
<protein>
    <submittedName>
        <fullName evidence="1">Uncharacterized protein</fullName>
    </submittedName>
</protein>
<gene>
    <name evidence="1" type="ORF">H5410_016142</name>
</gene>
<keyword evidence="2" id="KW-1185">Reference proteome</keyword>
<dbReference type="Proteomes" id="UP000824120">
    <property type="component" value="Chromosome 3"/>
</dbReference>
<dbReference type="AlphaFoldDB" id="A0A9J5ZVL8"/>
<evidence type="ECO:0000313" key="2">
    <source>
        <dbReference type="Proteomes" id="UP000824120"/>
    </source>
</evidence>
<sequence>KFEKTLGAKDPRELVVDELEQTHIYILKNCDEVLPYLKYGNLHKFMRMLDTCLMQNGVDNFLIGLKIGFKMKPLKIENEVDSNMKSAIKYTFVAPGNLPSKSILPQSSVLVKKYIKEIETTFCILYFILKEKERKEDKDLKSPPCPLVKEYKGCIRTSCKEIHQEVETSAIGKGQEKRIGSLSSSLGISEYEVGSFNKSAVFANDTPTK</sequence>
<organism evidence="1 2">
    <name type="scientific">Solanum commersonii</name>
    <name type="common">Commerson's wild potato</name>
    <name type="synonym">Commerson's nightshade</name>
    <dbReference type="NCBI Taxonomy" id="4109"/>
    <lineage>
        <taxon>Eukaryota</taxon>
        <taxon>Viridiplantae</taxon>
        <taxon>Streptophyta</taxon>
        <taxon>Embryophyta</taxon>
        <taxon>Tracheophyta</taxon>
        <taxon>Spermatophyta</taxon>
        <taxon>Magnoliopsida</taxon>
        <taxon>eudicotyledons</taxon>
        <taxon>Gunneridae</taxon>
        <taxon>Pentapetalae</taxon>
        <taxon>asterids</taxon>
        <taxon>lamiids</taxon>
        <taxon>Solanales</taxon>
        <taxon>Solanaceae</taxon>
        <taxon>Solanoideae</taxon>
        <taxon>Solaneae</taxon>
        <taxon>Solanum</taxon>
    </lineage>
</organism>
<accession>A0A9J5ZVL8</accession>
<comment type="caution">
    <text evidence="1">The sequence shown here is derived from an EMBL/GenBank/DDBJ whole genome shotgun (WGS) entry which is preliminary data.</text>
</comment>
<name>A0A9J5ZVL8_SOLCO</name>
<dbReference type="EMBL" id="JACXVP010000003">
    <property type="protein sequence ID" value="KAG5616318.1"/>
    <property type="molecule type" value="Genomic_DNA"/>
</dbReference>
<feature type="non-terminal residue" evidence="1">
    <location>
        <position position="209"/>
    </location>
</feature>
<reference evidence="1 2" key="1">
    <citation type="submission" date="2020-09" db="EMBL/GenBank/DDBJ databases">
        <title>De no assembly of potato wild relative species, Solanum commersonii.</title>
        <authorList>
            <person name="Cho K."/>
        </authorList>
    </citation>
    <scope>NUCLEOTIDE SEQUENCE [LARGE SCALE GENOMIC DNA]</scope>
    <source>
        <strain evidence="1">LZ3.2</strain>
        <tissue evidence="1">Leaf</tissue>
    </source>
</reference>
<evidence type="ECO:0000313" key="1">
    <source>
        <dbReference type="EMBL" id="KAG5616318.1"/>
    </source>
</evidence>